<keyword evidence="8" id="KW-1185">Reference proteome</keyword>
<keyword evidence="3" id="KW-0813">Transport</keyword>
<proteinExistence type="inferred from homology"/>
<evidence type="ECO:0000256" key="4">
    <source>
        <dbReference type="ARBA" id="ARBA00022729"/>
    </source>
</evidence>
<dbReference type="FunFam" id="3.90.76.10:FF:000001">
    <property type="entry name" value="Oligopeptide ABC transporter substrate-binding protein"/>
    <property type="match status" value="1"/>
</dbReference>
<organism evidence="7 8">
    <name type="scientific">Levilactobacillus paucivorans</name>
    <dbReference type="NCBI Taxonomy" id="616990"/>
    <lineage>
        <taxon>Bacteria</taxon>
        <taxon>Bacillati</taxon>
        <taxon>Bacillota</taxon>
        <taxon>Bacilli</taxon>
        <taxon>Lactobacillales</taxon>
        <taxon>Lactobacillaceae</taxon>
        <taxon>Levilactobacillus</taxon>
    </lineage>
</organism>
<evidence type="ECO:0000256" key="2">
    <source>
        <dbReference type="ARBA" id="ARBA00005695"/>
    </source>
</evidence>
<dbReference type="PANTHER" id="PTHR30290">
    <property type="entry name" value="PERIPLASMIC BINDING COMPONENT OF ABC TRANSPORTER"/>
    <property type="match status" value="1"/>
</dbReference>
<dbReference type="Gene3D" id="3.10.105.10">
    <property type="entry name" value="Dipeptide-binding Protein, Domain 3"/>
    <property type="match status" value="1"/>
</dbReference>
<dbReference type="InterPro" id="IPR030678">
    <property type="entry name" value="Peptide/Ni-bd"/>
</dbReference>
<dbReference type="GO" id="GO:1904680">
    <property type="term" value="F:peptide transmembrane transporter activity"/>
    <property type="evidence" value="ECO:0007669"/>
    <property type="project" value="TreeGrafter"/>
</dbReference>
<dbReference type="InterPro" id="IPR039424">
    <property type="entry name" value="SBP_5"/>
</dbReference>
<keyword evidence="5" id="KW-0571">Peptide transport</keyword>
<dbReference type="Proteomes" id="UP000051906">
    <property type="component" value="Unassembled WGS sequence"/>
</dbReference>
<dbReference type="SUPFAM" id="SSF53850">
    <property type="entry name" value="Periplasmic binding protein-like II"/>
    <property type="match status" value="1"/>
</dbReference>
<sequence length="546" mass="59433">MSLLTKKQTLLLCGVILIGGGIFAVTAHSKTTKSATQQTLNLSQTAPITSLDVAKITDSVSSTALSQVGEGLYRLNAKSQAENALATKTTVSDRGHRYTIDLRHDGKWSNGDPVTAQDFVYSWERTLNPQSKSEFTYQFANIKNATAIAVGKKSPSSLGVKAVGKYRLAITLSQPAAYFKQMLASTTYYPLNKKAVNKYGKQYGSSAKTTVYNGPFVLTNWTGTSDTWTLKKNARYANAKAVKLQQLNYKVIKSTATAYNLYQSKRLDAVTLDGEQTTQNKNNPNLKSLSQGRIGFMQYNEKDKVAANRDLRTAISLAINRKQLADQVLKNGSLPAKTFGIKSMLKNPKTGADFTHDAAETSTVSYHPTQAKSLYQQALKQLGKKSLTVTITCGDDDASKKLSEFIQSALSTKLGLKVTVQSMPFTSMLSNVSKGNFQINLTSWSMDYADPIQSLQILESTNNSNMGHYSSKAYDSALDAAEGPDALKPTARYADLVKAAHIALKDQAVTPLYEGRTGVLVNPKLKGVVYNQFNGSADYRTASVAK</sequence>
<dbReference type="Pfam" id="PF00496">
    <property type="entry name" value="SBP_bac_5"/>
    <property type="match status" value="1"/>
</dbReference>
<comment type="subcellular location">
    <subcellularLocation>
        <location evidence="1">Cell envelope</location>
    </subcellularLocation>
</comment>
<dbReference type="EMBL" id="JQCA01000043">
    <property type="protein sequence ID" value="KRO04078.1"/>
    <property type="molecule type" value="Genomic_DNA"/>
</dbReference>
<evidence type="ECO:0000313" key="7">
    <source>
        <dbReference type="EMBL" id="KRO04078.1"/>
    </source>
</evidence>
<comment type="similarity">
    <text evidence="2">Belongs to the bacterial solute-binding protein 5 family.</text>
</comment>
<dbReference type="CDD" id="cd08504">
    <property type="entry name" value="PBP2_OppA"/>
    <property type="match status" value="1"/>
</dbReference>
<dbReference type="GO" id="GO:0030313">
    <property type="term" value="C:cell envelope"/>
    <property type="evidence" value="ECO:0007669"/>
    <property type="project" value="UniProtKB-SubCell"/>
</dbReference>
<dbReference type="GO" id="GO:0015833">
    <property type="term" value="P:peptide transport"/>
    <property type="evidence" value="ECO:0007669"/>
    <property type="project" value="UniProtKB-KW"/>
</dbReference>
<protein>
    <submittedName>
        <fullName evidence="7">ABC-type oligopeptide transport system, periplasmic component</fullName>
    </submittedName>
</protein>
<dbReference type="Gene3D" id="3.90.76.10">
    <property type="entry name" value="Dipeptide-binding Protein, Domain 1"/>
    <property type="match status" value="1"/>
</dbReference>
<gene>
    <name evidence="7" type="ORF">IV54_GL001594</name>
</gene>
<evidence type="ECO:0000313" key="8">
    <source>
        <dbReference type="Proteomes" id="UP000051906"/>
    </source>
</evidence>
<evidence type="ECO:0000259" key="6">
    <source>
        <dbReference type="Pfam" id="PF00496"/>
    </source>
</evidence>
<dbReference type="STRING" id="616990.IV54_GL001594"/>
<evidence type="ECO:0000256" key="1">
    <source>
        <dbReference type="ARBA" id="ARBA00004196"/>
    </source>
</evidence>
<dbReference type="PATRIC" id="fig|616990.3.peg.1688"/>
<keyword evidence="5" id="KW-0653">Protein transport</keyword>
<dbReference type="Gene3D" id="3.40.190.10">
    <property type="entry name" value="Periplasmic binding protein-like II"/>
    <property type="match status" value="1"/>
</dbReference>
<dbReference type="InterPro" id="IPR000914">
    <property type="entry name" value="SBP_5_dom"/>
</dbReference>
<evidence type="ECO:0000256" key="5">
    <source>
        <dbReference type="ARBA" id="ARBA00022856"/>
    </source>
</evidence>
<dbReference type="GO" id="GO:0043190">
    <property type="term" value="C:ATP-binding cassette (ABC) transporter complex"/>
    <property type="evidence" value="ECO:0007669"/>
    <property type="project" value="InterPro"/>
</dbReference>
<feature type="domain" description="Solute-binding protein family 5" evidence="6">
    <location>
        <begin position="82"/>
        <end position="465"/>
    </location>
</feature>
<keyword evidence="4" id="KW-0732">Signal</keyword>
<dbReference type="RefSeq" id="WP_057878127.1">
    <property type="nucleotide sequence ID" value="NZ_JQCA01000043.1"/>
</dbReference>
<name>A0A0R2LQP6_9LACO</name>
<dbReference type="PIRSF" id="PIRSF002741">
    <property type="entry name" value="MppA"/>
    <property type="match status" value="1"/>
</dbReference>
<dbReference type="AlphaFoldDB" id="A0A0R2LQP6"/>
<evidence type="ECO:0000256" key="3">
    <source>
        <dbReference type="ARBA" id="ARBA00022448"/>
    </source>
</evidence>
<reference evidence="7 8" key="1">
    <citation type="journal article" date="2015" name="Genome Announc.">
        <title>Expanding the biotechnology potential of lactobacilli through comparative genomics of 213 strains and associated genera.</title>
        <authorList>
            <person name="Sun Z."/>
            <person name="Harris H.M."/>
            <person name="McCann A."/>
            <person name="Guo C."/>
            <person name="Argimon S."/>
            <person name="Zhang W."/>
            <person name="Yang X."/>
            <person name="Jeffery I.B."/>
            <person name="Cooney J.C."/>
            <person name="Kagawa T.F."/>
            <person name="Liu W."/>
            <person name="Song Y."/>
            <person name="Salvetti E."/>
            <person name="Wrobel A."/>
            <person name="Rasinkangas P."/>
            <person name="Parkhill J."/>
            <person name="Rea M.C."/>
            <person name="O'Sullivan O."/>
            <person name="Ritari J."/>
            <person name="Douillard F.P."/>
            <person name="Paul Ross R."/>
            <person name="Yang R."/>
            <person name="Briner A.E."/>
            <person name="Felis G.E."/>
            <person name="de Vos W.M."/>
            <person name="Barrangou R."/>
            <person name="Klaenhammer T.R."/>
            <person name="Caufield P.W."/>
            <person name="Cui Y."/>
            <person name="Zhang H."/>
            <person name="O'Toole P.W."/>
        </authorList>
    </citation>
    <scope>NUCLEOTIDE SEQUENCE [LARGE SCALE GENOMIC DNA]</scope>
    <source>
        <strain evidence="7 8">DSM 22467</strain>
    </source>
</reference>
<dbReference type="OrthoDB" id="403896at2"/>
<dbReference type="GO" id="GO:0042597">
    <property type="term" value="C:periplasmic space"/>
    <property type="evidence" value="ECO:0007669"/>
    <property type="project" value="UniProtKB-ARBA"/>
</dbReference>
<comment type="caution">
    <text evidence="7">The sequence shown here is derived from an EMBL/GenBank/DDBJ whole genome shotgun (WGS) entry which is preliminary data.</text>
</comment>
<accession>A0A0R2LQP6</accession>
<dbReference type="PANTHER" id="PTHR30290:SF10">
    <property type="entry name" value="PERIPLASMIC OLIGOPEPTIDE-BINDING PROTEIN-RELATED"/>
    <property type="match status" value="1"/>
</dbReference>